<evidence type="ECO:0000313" key="10">
    <source>
        <dbReference type="EMBL" id="HGU34312.1"/>
    </source>
</evidence>
<dbReference type="PANTHER" id="PTHR43409">
    <property type="entry name" value="ANAEROBIC MAGNESIUM-PROTOPORPHYRIN IX MONOMETHYL ESTER CYCLASE-RELATED"/>
    <property type="match status" value="1"/>
</dbReference>
<dbReference type="PROSITE" id="PS51918">
    <property type="entry name" value="RADICAL_SAM"/>
    <property type="match status" value="1"/>
</dbReference>
<dbReference type="Pfam" id="PF04055">
    <property type="entry name" value="Radical_SAM"/>
    <property type="match status" value="1"/>
</dbReference>
<evidence type="ECO:0000259" key="9">
    <source>
        <dbReference type="PROSITE" id="PS51918"/>
    </source>
</evidence>
<evidence type="ECO:0000256" key="4">
    <source>
        <dbReference type="ARBA" id="ARBA00022691"/>
    </source>
</evidence>
<dbReference type="PANTHER" id="PTHR43409:SF7">
    <property type="entry name" value="BLL1977 PROTEIN"/>
    <property type="match status" value="1"/>
</dbReference>
<name>A0A7C4VSP6_9BACT</name>
<evidence type="ECO:0000256" key="7">
    <source>
        <dbReference type="ARBA" id="ARBA00023014"/>
    </source>
</evidence>
<gene>
    <name evidence="10" type="ORF">ENS29_15925</name>
</gene>
<dbReference type="SUPFAM" id="SSF52242">
    <property type="entry name" value="Cobalamin (vitamin B12)-binding domain"/>
    <property type="match status" value="1"/>
</dbReference>
<evidence type="ECO:0000256" key="6">
    <source>
        <dbReference type="ARBA" id="ARBA00023004"/>
    </source>
</evidence>
<evidence type="ECO:0000256" key="1">
    <source>
        <dbReference type="ARBA" id="ARBA00001966"/>
    </source>
</evidence>
<evidence type="ECO:0000256" key="2">
    <source>
        <dbReference type="ARBA" id="ARBA00022603"/>
    </source>
</evidence>
<comment type="cofactor">
    <cofactor evidence="1">
        <name>[4Fe-4S] cluster</name>
        <dbReference type="ChEBI" id="CHEBI:49883"/>
    </cofactor>
</comment>
<dbReference type="InterPro" id="IPR051198">
    <property type="entry name" value="BchE-like"/>
</dbReference>
<reference evidence="10" key="1">
    <citation type="journal article" date="2020" name="mSystems">
        <title>Genome- and Community-Level Interaction Insights into Carbon Utilization and Element Cycling Functions of Hydrothermarchaeota in Hydrothermal Sediment.</title>
        <authorList>
            <person name="Zhou Z."/>
            <person name="Liu Y."/>
            <person name="Xu W."/>
            <person name="Pan J."/>
            <person name="Luo Z.H."/>
            <person name="Li M."/>
        </authorList>
    </citation>
    <scope>NUCLEOTIDE SEQUENCE [LARGE SCALE GENOMIC DNA]</scope>
    <source>
        <strain evidence="10">SpSt-477</strain>
    </source>
</reference>
<keyword evidence="4" id="KW-0949">S-adenosyl-L-methionine</keyword>
<dbReference type="CDD" id="cd01335">
    <property type="entry name" value="Radical_SAM"/>
    <property type="match status" value="1"/>
</dbReference>
<proteinExistence type="predicted"/>
<feature type="domain" description="B12-binding" evidence="8">
    <location>
        <begin position="7"/>
        <end position="145"/>
    </location>
</feature>
<dbReference type="InterPro" id="IPR036724">
    <property type="entry name" value="Cobalamin-bd_sf"/>
</dbReference>
<feature type="domain" description="Radical SAM core" evidence="9">
    <location>
        <begin position="185"/>
        <end position="409"/>
    </location>
</feature>
<evidence type="ECO:0000256" key="5">
    <source>
        <dbReference type="ARBA" id="ARBA00022723"/>
    </source>
</evidence>
<dbReference type="PROSITE" id="PS51332">
    <property type="entry name" value="B12_BINDING"/>
    <property type="match status" value="1"/>
</dbReference>
<dbReference type="SFLD" id="SFLDG01123">
    <property type="entry name" value="methyltransferase_(Class_B)"/>
    <property type="match status" value="1"/>
</dbReference>
<dbReference type="SFLD" id="SFLDS00029">
    <property type="entry name" value="Radical_SAM"/>
    <property type="match status" value="1"/>
</dbReference>
<dbReference type="InterPro" id="IPR007197">
    <property type="entry name" value="rSAM"/>
</dbReference>
<keyword evidence="3" id="KW-0808">Transferase</keyword>
<dbReference type="SFLD" id="SFLDG01082">
    <property type="entry name" value="B12-binding_domain_containing"/>
    <property type="match status" value="1"/>
</dbReference>
<dbReference type="Pfam" id="PF02310">
    <property type="entry name" value="B12-binding"/>
    <property type="match status" value="1"/>
</dbReference>
<dbReference type="InterPro" id="IPR034466">
    <property type="entry name" value="Methyltransferase_Class_B"/>
</dbReference>
<dbReference type="GO" id="GO:0046872">
    <property type="term" value="F:metal ion binding"/>
    <property type="evidence" value="ECO:0007669"/>
    <property type="project" value="UniProtKB-KW"/>
</dbReference>
<keyword evidence="2" id="KW-0489">Methyltransferase</keyword>
<dbReference type="InterPro" id="IPR058240">
    <property type="entry name" value="rSAM_sf"/>
</dbReference>
<dbReference type="InterPro" id="IPR023404">
    <property type="entry name" value="rSAM_horseshoe"/>
</dbReference>
<dbReference type="Gene3D" id="3.80.30.20">
    <property type="entry name" value="tm_1862 like domain"/>
    <property type="match status" value="1"/>
</dbReference>
<dbReference type="GO" id="GO:0003824">
    <property type="term" value="F:catalytic activity"/>
    <property type="evidence" value="ECO:0007669"/>
    <property type="project" value="InterPro"/>
</dbReference>
<keyword evidence="5" id="KW-0479">Metal-binding</keyword>
<evidence type="ECO:0000259" key="8">
    <source>
        <dbReference type="PROSITE" id="PS51332"/>
    </source>
</evidence>
<dbReference type="InterPro" id="IPR006638">
    <property type="entry name" value="Elp3/MiaA/NifB-like_rSAM"/>
</dbReference>
<accession>A0A7C4VSP6</accession>
<dbReference type="Gene3D" id="3.40.50.280">
    <property type="entry name" value="Cobalamin-binding domain"/>
    <property type="match status" value="1"/>
</dbReference>
<dbReference type="SUPFAM" id="SSF102114">
    <property type="entry name" value="Radical SAM enzymes"/>
    <property type="match status" value="1"/>
</dbReference>
<dbReference type="EMBL" id="DSUH01000367">
    <property type="protein sequence ID" value="HGU34312.1"/>
    <property type="molecule type" value="Genomic_DNA"/>
</dbReference>
<protein>
    <submittedName>
        <fullName evidence="10">B12-binding domain-containing radical SAM protein</fullName>
    </submittedName>
</protein>
<sequence length="536" mass="59949">MKPSHHPGTVILVNPWYPIGETPSPPLGLAYLAASLEEAGHRVVVLDYVVYPYSIDRLKAWIDRLAPDIVGVTAVTMNVNKALQVVRDVKAIAPQTVTVMGGPHATFAAEETLRDCPELDIVVLGEGEDTIVRLAQSAATSRSWDDIPGILYRHDERIVRTRPKDGFLDVNRLPQPARHLLALDRYRMLHMPITMTTSRGCPFQCIFCVGRKMVGAKVRYRSPQSVVDEMETVAGYGFHQINIADDLFTANETHCIAICEEMRKRRLDIRWTSFARVDTVSLKVLKAMKEAGCTAVSFGMESANANILKTCRKGITKQQIVEAVRMCSEADIQAHGSFILGLPGETPETIAETLAFGEELKAMGVSFGFHLLAPFPGTRVREEREAYGIRILSDNWDDYHANRAIVETDWADRHMMNAIVEEWENAFNAELGRISDRMNSGEATDGERALLTNLERTVWLYEMMMADVLETIGALPEEPIETAVQTLTERVLPFVRNATSPKLQAVLQTAVQKKDLVPIRQEDGIHWVWAKKETLS</sequence>
<dbReference type="AlphaFoldDB" id="A0A7C4VSP6"/>
<keyword evidence="7" id="KW-0411">Iron-sulfur</keyword>
<keyword evidence="6" id="KW-0408">Iron</keyword>
<organism evidence="10">
    <name type="scientific">Desulfatirhabdium butyrativorans</name>
    <dbReference type="NCBI Taxonomy" id="340467"/>
    <lineage>
        <taxon>Bacteria</taxon>
        <taxon>Pseudomonadati</taxon>
        <taxon>Thermodesulfobacteriota</taxon>
        <taxon>Desulfobacteria</taxon>
        <taxon>Desulfobacterales</taxon>
        <taxon>Desulfatirhabdiaceae</taxon>
        <taxon>Desulfatirhabdium</taxon>
    </lineage>
</organism>
<dbReference type="CDD" id="cd02068">
    <property type="entry name" value="radical_SAM_B12_BD"/>
    <property type="match status" value="1"/>
</dbReference>
<comment type="caution">
    <text evidence="10">The sequence shown here is derived from an EMBL/GenBank/DDBJ whole genome shotgun (WGS) entry which is preliminary data.</text>
</comment>
<dbReference type="GO" id="GO:0031419">
    <property type="term" value="F:cobalamin binding"/>
    <property type="evidence" value="ECO:0007669"/>
    <property type="project" value="InterPro"/>
</dbReference>
<dbReference type="GO" id="GO:0051539">
    <property type="term" value="F:4 iron, 4 sulfur cluster binding"/>
    <property type="evidence" value="ECO:0007669"/>
    <property type="project" value="UniProtKB-KW"/>
</dbReference>
<evidence type="ECO:0000256" key="3">
    <source>
        <dbReference type="ARBA" id="ARBA00022679"/>
    </source>
</evidence>
<dbReference type="InterPro" id="IPR006158">
    <property type="entry name" value="Cobalamin-bd"/>
</dbReference>
<dbReference type="SMART" id="SM00729">
    <property type="entry name" value="Elp3"/>
    <property type="match status" value="1"/>
</dbReference>